<dbReference type="SUPFAM" id="SSF49417">
    <property type="entry name" value="p53-like transcription factors"/>
    <property type="match status" value="1"/>
</dbReference>
<keyword evidence="9" id="KW-1185">Reference proteome</keyword>
<dbReference type="Proteomes" id="UP000801492">
    <property type="component" value="Unassembled WGS sequence"/>
</dbReference>
<dbReference type="InterPro" id="IPR001699">
    <property type="entry name" value="TF_T-box"/>
</dbReference>
<evidence type="ECO:0000256" key="3">
    <source>
        <dbReference type="ARBA" id="ARBA00023163"/>
    </source>
</evidence>
<evidence type="ECO:0000259" key="7">
    <source>
        <dbReference type="PROSITE" id="PS50252"/>
    </source>
</evidence>
<dbReference type="GO" id="GO:0007507">
    <property type="term" value="P:heart development"/>
    <property type="evidence" value="ECO:0007669"/>
    <property type="project" value="TreeGrafter"/>
</dbReference>
<organism evidence="8 9">
    <name type="scientific">Ignelater luminosus</name>
    <name type="common">Cucubano</name>
    <name type="synonym">Pyrophorus luminosus</name>
    <dbReference type="NCBI Taxonomy" id="2038154"/>
    <lineage>
        <taxon>Eukaryota</taxon>
        <taxon>Metazoa</taxon>
        <taxon>Ecdysozoa</taxon>
        <taxon>Arthropoda</taxon>
        <taxon>Hexapoda</taxon>
        <taxon>Insecta</taxon>
        <taxon>Pterygota</taxon>
        <taxon>Neoptera</taxon>
        <taxon>Endopterygota</taxon>
        <taxon>Coleoptera</taxon>
        <taxon>Polyphaga</taxon>
        <taxon>Elateriformia</taxon>
        <taxon>Elateroidea</taxon>
        <taxon>Elateridae</taxon>
        <taxon>Agrypninae</taxon>
        <taxon>Pyrophorini</taxon>
        <taxon>Ignelater</taxon>
    </lineage>
</organism>
<dbReference type="EMBL" id="VTPC01091290">
    <property type="protein sequence ID" value="KAF2878776.1"/>
    <property type="molecule type" value="Genomic_DNA"/>
</dbReference>
<feature type="domain" description="T-box" evidence="7">
    <location>
        <begin position="149"/>
        <end position="172"/>
    </location>
</feature>
<dbReference type="PANTHER" id="PTHR11267">
    <property type="entry name" value="T-BOX PROTEIN-RELATED"/>
    <property type="match status" value="1"/>
</dbReference>
<dbReference type="Pfam" id="PF00907">
    <property type="entry name" value="T-box"/>
    <property type="match status" value="1"/>
</dbReference>
<keyword evidence="1" id="KW-0805">Transcription regulation</keyword>
<evidence type="ECO:0000256" key="4">
    <source>
        <dbReference type="ARBA" id="ARBA00023242"/>
    </source>
</evidence>
<name>A0A8K0FXT4_IGNLU</name>
<dbReference type="GO" id="GO:0000978">
    <property type="term" value="F:RNA polymerase II cis-regulatory region sequence-specific DNA binding"/>
    <property type="evidence" value="ECO:0007669"/>
    <property type="project" value="InterPro"/>
</dbReference>
<dbReference type="GO" id="GO:0000981">
    <property type="term" value="F:DNA-binding transcription factor activity, RNA polymerase II-specific"/>
    <property type="evidence" value="ECO:0007669"/>
    <property type="project" value="TreeGrafter"/>
</dbReference>
<comment type="caution">
    <text evidence="8">The sequence shown here is derived from an EMBL/GenBank/DDBJ whole genome shotgun (WGS) entry which is preliminary data.</text>
</comment>
<comment type="subcellular location">
    <subcellularLocation>
        <location evidence="5">Nucleus</location>
    </subcellularLocation>
</comment>
<accession>A0A8K0FXT4</accession>
<evidence type="ECO:0000313" key="8">
    <source>
        <dbReference type="EMBL" id="KAF2878776.1"/>
    </source>
</evidence>
<evidence type="ECO:0000313" key="9">
    <source>
        <dbReference type="Proteomes" id="UP000801492"/>
    </source>
</evidence>
<evidence type="ECO:0000256" key="2">
    <source>
        <dbReference type="ARBA" id="ARBA00023125"/>
    </source>
</evidence>
<evidence type="ECO:0000256" key="6">
    <source>
        <dbReference type="SAM" id="MobiDB-lite"/>
    </source>
</evidence>
<dbReference type="GO" id="GO:0000785">
    <property type="term" value="C:chromatin"/>
    <property type="evidence" value="ECO:0007669"/>
    <property type="project" value="TreeGrafter"/>
</dbReference>
<proteinExistence type="predicted"/>
<reference evidence="8" key="1">
    <citation type="submission" date="2019-08" db="EMBL/GenBank/DDBJ databases">
        <title>The genome of the North American firefly Photinus pyralis.</title>
        <authorList>
            <consortium name="Photinus pyralis genome working group"/>
            <person name="Fallon T.R."/>
            <person name="Sander Lower S.E."/>
            <person name="Weng J.-K."/>
        </authorList>
    </citation>
    <scope>NUCLEOTIDE SEQUENCE</scope>
    <source>
        <strain evidence="8">TRF0915ILg1</strain>
        <tissue evidence="8">Whole body</tissue>
    </source>
</reference>
<dbReference type="GO" id="GO:0045893">
    <property type="term" value="P:positive regulation of DNA-templated transcription"/>
    <property type="evidence" value="ECO:0007669"/>
    <property type="project" value="InterPro"/>
</dbReference>
<evidence type="ECO:0000256" key="5">
    <source>
        <dbReference type="PROSITE-ProRule" id="PRU00201"/>
    </source>
</evidence>
<keyword evidence="3" id="KW-0804">Transcription</keyword>
<dbReference type="GO" id="GO:0001708">
    <property type="term" value="P:cell fate specification"/>
    <property type="evidence" value="ECO:0007669"/>
    <property type="project" value="TreeGrafter"/>
</dbReference>
<dbReference type="InterPro" id="IPR008967">
    <property type="entry name" value="p53-like_TF_DNA-bd_sf"/>
</dbReference>
<dbReference type="PROSITE" id="PS50252">
    <property type="entry name" value="TBOX_3"/>
    <property type="match status" value="1"/>
</dbReference>
<gene>
    <name evidence="8" type="ORF">ILUMI_27394</name>
</gene>
<feature type="region of interest" description="Disordered" evidence="6">
    <location>
        <begin position="34"/>
        <end position="80"/>
    </location>
</feature>
<dbReference type="InterPro" id="IPR046360">
    <property type="entry name" value="T-box_DNA-bd"/>
</dbReference>
<keyword evidence="2 5" id="KW-0238">DNA-binding</keyword>
<dbReference type="AlphaFoldDB" id="A0A8K0FXT4"/>
<comment type="caution">
    <text evidence="5">Lacks conserved residue(s) required for the propagation of feature annotation.</text>
</comment>
<dbReference type="PANTHER" id="PTHR11267:SF190">
    <property type="entry name" value="T-BOX TRANSCRIPTION FACTOR TBX20"/>
    <property type="match status" value="1"/>
</dbReference>
<dbReference type="Gene3D" id="2.60.40.820">
    <property type="entry name" value="Transcription factor, T-box"/>
    <property type="match status" value="1"/>
</dbReference>
<sequence>MLLGAMPDESAAGLLLPTAKTRATDFSIAAIMARGAGPPPSCTRSPSLHSPTHDGQTHDDRLSRLSSPGSEDGLEDDDIEVDVEICSDGEPSPRPNKIKILRESPAISDCGSEPADADRISPDIVPERPVSKTKILCNCEELVNIECHLETKDLWDKFHELGTEMIITKSGR</sequence>
<dbReference type="OrthoDB" id="7442607at2759"/>
<dbReference type="GO" id="GO:0005634">
    <property type="term" value="C:nucleus"/>
    <property type="evidence" value="ECO:0007669"/>
    <property type="project" value="UniProtKB-SubCell"/>
</dbReference>
<feature type="compositionally biased region" description="Basic and acidic residues" evidence="6">
    <location>
        <begin position="51"/>
        <end position="63"/>
    </location>
</feature>
<dbReference type="InterPro" id="IPR036960">
    <property type="entry name" value="T-box_sf"/>
</dbReference>
<keyword evidence="4 5" id="KW-0539">Nucleus</keyword>
<evidence type="ECO:0000256" key="1">
    <source>
        <dbReference type="ARBA" id="ARBA00023015"/>
    </source>
</evidence>
<protein>
    <recommendedName>
        <fullName evidence="7">T-box domain-containing protein</fullName>
    </recommendedName>
</protein>